<dbReference type="Proteomes" id="UP000297447">
    <property type="component" value="Unassembled WGS sequence"/>
</dbReference>
<feature type="transmembrane region" description="Helical" evidence="2">
    <location>
        <begin position="91"/>
        <end position="115"/>
    </location>
</feature>
<accession>A0A4R8ZUD9</accession>
<keyword evidence="2" id="KW-0472">Membrane</keyword>
<protein>
    <submittedName>
        <fullName evidence="3">Uncharacterized protein</fullName>
    </submittedName>
</protein>
<keyword evidence="2" id="KW-0812">Transmembrane</keyword>
<evidence type="ECO:0000313" key="4">
    <source>
        <dbReference type="Proteomes" id="UP000297447"/>
    </source>
</evidence>
<organism evidence="3 4">
    <name type="scientific">Cryobacterium frigoriphilum</name>
    <dbReference type="NCBI Taxonomy" id="1259150"/>
    <lineage>
        <taxon>Bacteria</taxon>
        <taxon>Bacillati</taxon>
        <taxon>Actinomycetota</taxon>
        <taxon>Actinomycetes</taxon>
        <taxon>Micrococcales</taxon>
        <taxon>Microbacteriaceae</taxon>
        <taxon>Cryobacterium</taxon>
    </lineage>
</organism>
<keyword evidence="2" id="KW-1133">Transmembrane helix</keyword>
<sequence>MTNTAGFDPQHDARFQRGFDPSAARAEEPGAALGLGPSADLPADAPYGSRATARAAAAPQERPTAGDFVRGTDGLDEAPNDEPLAPRRNPFVIALWVLGPLLLVGGFALIVQAAQNNGYSYNGSEIPWAIVLQQITWSLAPTMMAAGLSTIMGLLFWHAFAWHRARTGSTGSATAS</sequence>
<evidence type="ECO:0000256" key="1">
    <source>
        <dbReference type="SAM" id="MobiDB-lite"/>
    </source>
</evidence>
<feature type="region of interest" description="Disordered" evidence="1">
    <location>
        <begin position="1"/>
        <end position="83"/>
    </location>
</feature>
<dbReference type="EMBL" id="SOHE01000074">
    <property type="protein sequence ID" value="TFD46369.1"/>
    <property type="molecule type" value="Genomic_DNA"/>
</dbReference>
<reference evidence="3 4" key="1">
    <citation type="submission" date="2019-03" db="EMBL/GenBank/DDBJ databases">
        <title>Genomics of glacier-inhabiting Cryobacterium strains.</title>
        <authorList>
            <person name="Liu Q."/>
            <person name="Xin Y.-H."/>
        </authorList>
    </citation>
    <scope>NUCLEOTIDE SEQUENCE [LARGE SCALE GENOMIC DNA]</scope>
    <source>
        <strain evidence="3 4">Hh14</strain>
    </source>
</reference>
<evidence type="ECO:0000256" key="2">
    <source>
        <dbReference type="SAM" id="Phobius"/>
    </source>
</evidence>
<comment type="caution">
    <text evidence="3">The sequence shown here is derived from an EMBL/GenBank/DDBJ whole genome shotgun (WGS) entry which is preliminary data.</text>
</comment>
<evidence type="ECO:0000313" key="3">
    <source>
        <dbReference type="EMBL" id="TFD46369.1"/>
    </source>
</evidence>
<gene>
    <name evidence="3" type="ORF">E3T55_17330</name>
</gene>
<feature type="compositionally biased region" description="Low complexity" evidence="1">
    <location>
        <begin position="50"/>
        <end position="65"/>
    </location>
</feature>
<dbReference type="OrthoDB" id="5116971at2"/>
<dbReference type="AlphaFoldDB" id="A0A4R8ZUD9"/>
<dbReference type="RefSeq" id="WP_134520794.1">
    <property type="nucleotide sequence ID" value="NZ_SOHE01000074.1"/>
</dbReference>
<keyword evidence="4" id="KW-1185">Reference proteome</keyword>
<name>A0A4R8ZUD9_9MICO</name>
<proteinExistence type="predicted"/>
<feature type="transmembrane region" description="Helical" evidence="2">
    <location>
        <begin position="135"/>
        <end position="157"/>
    </location>
</feature>